<sequence>MNVVYTPIYEIPSSKAIASMVIRLSVRRISQRRSTLAFVVEEEGCPVRLSFSHLNSIMTSSFLALRTLIKRGHIVRGMINGLQGQVQMLPAAEWPND</sequence>
<protein>
    <submittedName>
        <fullName evidence="1">Uncharacterized protein</fullName>
    </submittedName>
</protein>
<name>A0A8X7BRU6_9ARAC</name>
<evidence type="ECO:0000313" key="3">
    <source>
        <dbReference type="Proteomes" id="UP000886998"/>
    </source>
</evidence>
<comment type="caution">
    <text evidence="1">The sequence shown here is derived from an EMBL/GenBank/DDBJ whole genome shotgun (WGS) entry which is preliminary data.</text>
</comment>
<dbReference type="Proteomes" id="UP000886998">
    <property type="component" value="Unassembled WGS sequence"/>
</dbReference>
<reference evidence="1" key="1">
    <citation type="submission" date="2020-08" db="EMBL/GenBank/DDBJ databases">
        <title>Multicomponent nature underlies the extraordinary mechanical properties of spider dragline silk.</title>
        <authorList>
            <person name="Kono N."/>
            <person name="Nakamura H."/>
            <person name="Mori M."/>
            <person name="Yoshida Y."/>
            <person name="Ohtoshi R."/>
            <person name="Malay A.D."/>
            <person name="Moran D.A.P."/>
            <person name="Tomita M."/>
            <person name="Numata K."/>
            <person name="Arakawa K."/>
        </authorList>
    </citation>
    <scope>NUCLEOTIDE SEQUENCE</scope>
</reference>
<proteinExistence type="predicted"/>
<gene>
    <name evidence="1" type="ORF">TNIN_366471</name>
    <name evidence="2" type="ORF">TNIN_90931</name>
</gene>
<evidence type="ECO:0000313" key="2">
    <source>
        <dbReference type="EMBL" id="GFY64278.1"/>
    </source>
</evidence>
<evidence type="ECO:0000313" key="1">
    <source>
        <dbReference type="EMBL" id="GFY40307.1"/>
    </source>
</evidence>
<keyword evidence="3" id="KW-1185">Reference proteome</keyword>
<organism evidence="1 3">
    <name type="scientific">Trichonephila inaurata madagascariensis</name>
    <dbReference type="NCBI Taxonomy" id="2747483"/>
    <lineage>
        <taxon>Eukaryota</taxon>
        <taxon>Metazoa</taxon>
        <taxon>Ecdysozoa</taxon>
        <taxon>Arthropoda</taxon>
        <taxon>Chelicerata</taxon>
        <taxon>Arachnida</taxon>
        <taxon>Araneae</taxon>
        <taxon>Araneomorphae</taxon>
        <taxon>Entelegynae</taxon>
        <taxon>Araneoidea</taxon>
        <taxon>Nephilidae</taxon>
        <taxon>Trichonephila</taxon>
        <taxon>Trichonephila inaurata</taxon>
    </lineage>
</organism>
<dbReference type="EMBL" id="BMAV01015169">
    <property type="protein sequence ID" value="GFY64278.1"/>
    <property type="molecule type" value="Genomic_DNA"/>
</dbReference>
<dbReference type="EMBL" id="BMAV01001824">
    <property type="protein sequence ID" value="GFY40307.1"/>
    <property type="molecule type" value="Genomic_DNA"/>
</dbReference>
<accession>A0A8X7BRU6</accession>
<dbReference type="AlphaFoldDB" id="A0A8X7BRU6"/>